<dbReference type="FunFam" id="1.10.10.10:FF:000001">
    <property type="entry name" value="LysR family transcriptional regulator"/>
    <property type="match status" value="1"/>
</dbReference>
<evidence type="ECO:0000256" key="5">
    <source>
        <dbReference type="ARBA" id="ARBA00023163"/>
    </source>
</evidence>
<organism evidence="9 10">
    <name type="scientific">Mycobacterium colombiense</name>
    <dbReference type="NCBI Taxonomy" id="339268"/>
    <lineage>
        <taxon>Bacteria</taxon>
        <taxon>Bacillati</taxon>
        <taxon>Actinomycetota</taxon>
        <taxon>Actinomycetes</taxon>
        <taxon>Mycobacteriales</taxon>
        <taxon>Mycobacteriaceae</taxon>
        <taxon>Mycobacterium</taxon>
        <taxon>Mycobacterium avium complex (MAC)</taxon>
    </lineage>
</organism>
<dbReference type="CDD" id="cd08414">
    <property type="entry name" value="PBP2_LTTR_aromatics_like"/>
    <property type="match status" value="1"/>
</dbReference>
<comment type="function">
    <text evidence="7">Required for the induction the katG gene for catalase. Involved in the response to hydrogen peroxide.</text>
</comment>
<dbReference type="Pfam" id="PF03466">
    <property type="entry name" value="LysR_substrate"/>
    <property type="match status" value="1"/>
</dbReference>
<keyword evidence="4" id="KW-0010">Activator</keyword>
<protein>
    <recommendedName>
        <fullName evidence="6">Probable hydrogen peroxide-inducible genes activator</fullName>
    </recommendedName>
</protein>
<dbReference type="Gene3D" id="1.10.10.10">
    <property type="entry name" value="Winged helix-like DNA-binding domain superfamily/Winged helix DNA-binding domain"/>
    <property type="match status" value="1"/>
</dbReference>
<evidence type="ECO:0000256" key="6">
    <source>
        <dbReference type="ARBA" id="ARBA00040885"/>
    </source>
</evidence>
<evidence type="ECO:0000259" key="8">
    <source>
        <dbReference type="PROSITE" id="PS50931"/>
    </source>
</evidence>
<keyword evidence="5" id="KW-0804">Transcription</keyword>
<evidence type="ECO:0000256" key="4">
    <source>
        <dbReference type="ARBA" id="ARBA00023159"/>
    </source>
</evidence>
<reference evidence="9 10" key="1">
    <citation type="submission" date="2018-06" db="EMBL/GenBank/DDBJ databases">
        <title>NTM in soil in Japan.</title>
        <authorList>
            <person name="Ohya K."/>
        </authorList>
    </citation>
    <scope>NUCLEOTIDE SEQUENCE [LARGE SCALE GENOMIC DNA]</scope>
    <source>
        <strain evidence="9 10">GF28</strain>
    </source>
</reference>
<gene>
    <name evidence="9" type="ORF">DQP57_12725</name>
</gene>
<dbReference type="SUPFAM" id="SSF53850">
    <property type="entry name" value="Periplasmic binding protein-like II"/>
    <property type="match status" value="1"/>
</dbReference>
<feature type="domain" description="HTH lysR-type" evidence="8">
    <location>
        <begin position="14"/>
        <end position="71"/>
    </location>
</feature>
<keyword evidence="3" id="KW-0238">DNA-binding</keyword>
<dbReference type="Gene3D" id="3.40.190.10">
    <property type="entry name" value="Periplasmic binding protein-like II"/>
    <property type="match status" value="2"/>
</dbReference>
<dbReference type="AlphaFoldDB" id="A0A329LU10"/>
<evidence type="ECO:0000313" key="10">
    <source>
        <dbReference type="Proteomes" id="UP000250915"/>
    </source>
</evidence>
<dbReference type="PRINTS" id="PR00039">
    <property type="entry name" value="HTHLYSR"/>
</dbReference>
<accession>A0A329LU10</accession>
<dbReference type="RefSeq" id="WP_112633317.1">
    <property type="nucleotide sequence ID" value="NZ_QMEV01000022.1"/>
</dbReference>
<dbReference type="OrthoDB" id="3176554at2"/>
<dbReference type="EMBL" id="QMEV01000022">
    <property type="protein sequence ID" value="RAV10878.1"/>
    <property type="molecule type" value="Genomic_DNA"/>
</dbReference>
<dbReference type="InterPro" id="IPR000847">
    <property type="entry name" value="LysR_HTH_N"/>
</dbReference>
<dbReference type="InterPro" id="IPR005119">
    <property type="entry name" value="LysR_subst-bd"/>
</dbReference>
<comment type="caution">
    <text evidence="9">The sequence shown here is derived from an EMBL/GenBank/DDBJ whole genome shotgun (WGS) entry which is preliminary data.</text>
</comment>
<dbReference type="PROSITE" id="PS50931">
    <property type="entry name" value="HTH_LYSR"/>
    <property type="match status" value="1"/>
</dbReference>
<dbReference type="GO" id="GO:0032993">
    <property type="term" value="C:protein-DNA complex"/>
    <property type="evidence" value="ECO:0007669"/>
    <property type="project" value="TreeGrafter"/>
</dbReference>
<dbReference type="InterPro" id="IPR036390">
    <property type="entry name" value="WH_DNA-bd_sf"/>
</dbReference>
<name>A0A329LU10_9MYCO</name>
<dbReference type="Pfam" id="PF00126">
    <property type="entry name" value="HTH_1"/>
    <property type="match status" value="1"/>
</dbReference>
<dbReference type="PANTHER" id="PTHR30346">
    <property type="entry name" value="TRANSCRIPTIONAL DUAL REGULATOR HCAR-RELATED"/>
    <property type="match status" value="1"/>
</dbReference>
<dbReference type="GO" id="GO:0003677">
    <property type="term" value="F:DNA binding"/>
    <property type="evidence" value="ECO:0007669"/>
    <property type="project" value="UniProtKB-KW"/>
</dbReference>
<dbReference type="PANTHER" id="PTHR30346:SF0">
    <property type="entry name" value="HCA OPERON TRANSCRIPTIONAL ACTIVATOR HCAR"/>
    <property type="match status" value="1"/>
</dbReference>
<evidence type="ECO:0000256" key="3">
    <source>
        <dbReference type="ARBA" id="ARBA00023125"/>
    </source>
</evidence>
<evidence type="ECO:0000256" key="1">
    <source>
        <dbReference type="ARBA" id="ARBA00009437"/>
    </source>
</evidence>
<proteinExistence type="inferred from homology"/>
<dbReference type="GO" id="GO:0003700">
    <property type="term" value="F:DNA-binding transcription factor activity"/>
    <property type="evidence" value="ECO:0007669"/>
    <property type="project" value="InterPro"/>
</dbReference>
<comment type="similarity">
    <text evidence="1">Belongs to the LysR transcriptional regulatory family.</text>
</comment>
<sequence length="321" mass="33969">MEQLPANGVLEYCMEIWDLRAFVAVVEDGGLSAAARRLHISQPSLSQTIQALEKELDVKLLTRSSSGVAPTPAGMTLLSEARAVIARYDHAITAMAKHSAQEGRSLRVGVPLELPAQPLSGALASLATAFPLTVVEVRHLSTAAQTDALSAGELDVGLVRERPIAKHLDVSIVTEEPLGVLLAAEQADAMEAAEGQIRLDRLSGLQWLGFPRAGSPAWYDELTAVLRSHGIDPGPAASYDQDLLPEVKLAAVSAGGKFALAPAGRLEPLPDSVRWLALAGRPLVRRTWVAWPAASRRRDLAYLVAALEDALAGTVPAGDDG</sequence>
<evidence type="ECO:0000256" key="7">
    <source>
        <dbReference type="ARBA" id="ARBA00056658"/>
    </source>
</evidence>
<dbReference type="Proteomes" id="UP000250915">
    <property type="component" value="Unassembled WGS sequence"/>
</dbReference>
<evidence type="ECO:0000313" key="9">
    <source>
        <dbReference type="EMBL" id="RAV10878.1"/>
    </source>
</evidence>
<evidence type="ECO:0000256" key="2">
    <source>
        <dbReference type="ARBA" id="ARBA00023015"/>
    </source>
</evidence>
<dbReference type="InterPro" id="IPR036388">
    <property type="entry name" value="WH-like_DNA-bd_sf"/>
</dbReference>
<dbReference type="SUPFAM" id="SSF46785">
    <property type="entry name" value="Winged helix' DNA-binding domain"/>
    <property type="match status" value="1"/>
</dbReference>
<keyword evidence="2" id="KW-0805">Transcription regulation</keyword>